<evidence type="ECO:0000313" key="4">
    <source>
        <dbReference type="Proteomes" id="UP000249393"/>
    </source>
</evidence>
<dbReference type="Proteomes" id="UP000249393">
    <property type="component" value="Unassembled WGS sequence"/>
</dbReference>
<sequence>MTTPITARLTSRAVIAVSGPDWRSFLQGLLTQDVETLAPGELRFAGLLTPQGKLLHDLFVAGTDDGALLDVQADQRDALIQRLTIYRLRAKVTLEASDRPVLAVFGGEVAGEGLYVDPRLPALGARAYDDRPADADEDAYDAHRLALGVPGPADWGQERTYPIEANFDLLAGIDFKKGCFVGQETTSRMKRRGTIKTRMLPITFDGPPLAFGAEVLAGELRAGEVASGSDGRALALLRLDRIDGADLTVEGRPVRVEWPGWLPQP</sequence>
<dbReference type="RefSeq" id="WP_304282980.1">
    <property type="nucleotide sequence ID" value="NZ_QFQZ01000125.1"/>
</dbReference>
<dbReference type="PIRSF" id="PIRSF006487">
    <property type="entry name" value="GcvT"/>
    <property type="match status" value="1"/>
</dbReference>
<accession>A0A2W5WAH9</accession>
<dbReference type="InterPro" id="IPR017703">
    <property type="entry name" value="YgfZ/GCV_T_CS"/>
</dbReference>
<dbReference type="PANTHER" id="PTHR22602">
    <property type="entry name" value="TRANSFERASE CAF17, MITOCHONDRIAL-RELATED"/>
    <property type="match status" value="1"/>
</dbReference>
<dbReference type="InterPro" id="IPR057460">
    <property type="entry name" value="CAF17_C"/>
</dbReference>
<dbReference type="InterPro" id="IPR027266">
    <property type="entry name" value="TrmE/GcvT-like"/>
</dbReference>
<dbReference type="GO" id="GO:0016226">
    <property type="term" value="P:iron-sulfur cluster assembly"/>
    <property type="evidence" value="ECO:0007669"/>
    <property type="project" value="TreeGrafter"/>
</dbReference>
<name>A0A2W5WAH9_9CAUL</name>
<dbReference type="SUPFAM" id="SSF103025">
    <property type="entry name" value="Folate-binding domain"/>
    <property type="match status" value="1"/>
</dbReference>
<organism evidence="3 4">
    <name type="scientific">Caulobacter segnis</name>
    <dbReference type="NCBI Taxonomy" id="88688"/>
    <lineage>
        <taxon>Bacteria</taxon>
        <taxon>Pseudomonadati</taxon>
        <taxon>Pseudomonadota</taxon>
        <taxon>Alphaproteobacteria</taxon>
        <taxon>Caulobacterales</taxon>
        <taxon>Caulobacteraceae</taxon>
        <taxon>Caulobacter</taxon>
    </lineage>
</organism>
<gene>
    <name evidence="3" type="ORF">DI526_22100</name>
</gene>
<dbReference type="Gene3D" id="3.30.1360.120">
    <property type="entry name" value="Probable tRNA modification gtpase trme, domain 1"/>
    <property type="match status" value="2"/>
</dbReference>
<feature type="domain" description="CAF17 C-terminal" evidence="2">
    <location>
        <begin position="196"/>
        <end position="264"/>
    </location>
</feature>
<keyword evidence="1" id="KW-0809">Transit peptide</keyword>
<evidence type="ECO:0000256" key="1">
    <source>
        <dbReference type="ARBA" id="ARBA00022946"/>
    </source>
</evidence>
<protein>
    <submittedName>
        <fullName evidence="3">Glycine cleavage system protein T</fullName>
    </submittedName>
</protein>
<evidence type="ECO:0000313" key="3">
    <source>
        <dbReference type="EMBL" id="PZR30588.1"/>
    </source>
</evidence>
<reference evidence="3 4" key="1">
    <citation type="submission" date="2017-08" db="EMBL/GenBank/DDBJ databases">
        <title>Infants hospitalized years apart are colonized by the same room-sourced microbial strains.</title>
        <authorList>
            <person name="Brooks B."/>
            <person name="Olm M.R."/>
            <person name="Firek B.A."/>
            <person name="Baker R."/>
            <person name="Thomas B.C."/>
            <person name="Morowitz M.J."/>
            <person name="Banfield J.F."/>
        </authorList>
    </citation>
    <scope>NUCLEOTIDE SEQUENCE [LARGE SCALE GENOMIC DNA]</scope>
    <source>
        <strain evidence="3">S2_003_000_R2_4</strain>
    </source>
</reference>
<dbReference type="EMBL" id="QFQZ01000125">
    <property type="protein sequence ID" value="PZR30588.1"/>
    <property type="molecule type" value="Genomic_DNA"/>
</dbReference>
<dbReference type="NCBIfam" id="TIGR03317">
    <property type="entry name" value="ygfZ_signature"/>
    <property type="match status" value="1"/>
</dbReference>
<dbReference type="InterPro" id="IPR045179">
    <property type="entry name" value="YgfZ/GcvT"/>
</dbReference>
<dbReference type="PANTHER" id="PTHR22602:SF0">
    <property type="entry name" value="TRANSFERASE CAF17, MITOCHONDRIAL-RELATED"/>
    <property type="match status" value="1"/>
</dbReference>
<evidence type="ECO:0000259" key="2">
    <source>
        <dbReference type="Pfam" id="PF25455"/>
    </source>
</evidence>
<proteinExistence type="predicted"/>
<dbReference type="AlphaFoldDB" id="A0A2W5WAH9"/>
<dbReference type="Pfam" id="PF25455">
    <property type="entry name" value="Beta-barrel_CAF17_C"/>
    <property type="match status" value="1"/>
</dbReference>
<comment type="caution">
    <text evidence="3">The sequence shown here is derived from an EMBL/GenBank/DDBJ whole genome shotgun (WGS) entry which is preliminary data.</text>
</comment>